<protein>
    <recommendedName>
        <fullName evidence="5">FAM234A/B beta-propeller domain-containing protein</fullName>
    </recommendedName>
</protein>
<dbReference type="Pfam" id="PF23727">
    <property type="entry name" value="Beta-prop_FAM234A_B"/>
    <property type="match status" value="1"/>
</dbReference>
<evidence type="ECO:0000256" key="2">
    <source>
        <dbReference type="ARBA" id="ARBA00022692"/>
    </source>
</evidence>
<dbReference type="AlphaFoldDB" id="A0AAD9KYH5"/>
<dbReference type="Gene3D" id="2.130.10.10">
    <property type="entry name" value="YVTN repeat-like/Quinoprotein amine dehydrogenase"/>
    <property type="match status" value="1"/>
</dbReference>
<proteinExistence type="predicted"/>
<dbReference type="EMBL" id="JAODUO010000504">
    <property type="protein sequence ID" value="KAK2179235.1"/>
    <property type="molecule type" value="Genomic_DNA"/>
</dbReference>
<accession>A0AAD9KYH5</accession>
<dbReference type="InterPro" id="IPR045232">
    <property type="entry name" value="FAM234"/>
</dbReference>
<dbReference type="InterPro" id="IPR015943">
    <property type="entry name" value="WD40/YVTN_repeat-like_dom_sf"/>
</dbReference>
<reference evidence="6" key="1">
    <citation type="journal article" date="2023" name="Mol. Biol. Evol.">
        <title>Third-Generation Sequencing Reveals the Adaptive Role of the Epigenome in Three Deep-Sea Polychaetes.</title>
        <authorList>
            <person name="Perez M."/>
            <person name="Aroh O."/>
            <person name="Sun Y."/>
            <person name="Lan Y."/>
            <person name="Juniper S.K."/>
            <person name="Young C.R."/>
            <person name="Angers B."/>
            <person name="Qian P.Y."/>
        </authorList>
    </citation>
    <scope>NUCLEOTIDE SEQUENCE</scope>
    <source>
        <strain evidence="6">R07B-5</strain>
    </source>
</reference>
<dbReference type="PANTHER" id="PTHR21419">
    <property type="match status" value="1"/>
</dbReference>
<evidence type="ECO:0000313" key="6">
    <source>
        <dbReference type="EMBL" id="KAK2179235.1"/>
    </source>
</evidence>
<sequence length="408" mass="45897">MTSNKFPGGTIRSVEAMKTRCAKSGERYPCVGRLVALRGYDGKELWRMRVFATPFQINCGNIDVDQDGKFDCIASGRLGTALAFDPRKGAVLWSIDTSVVHFAWNFYNALIMPDFTQDGVPEVLFTHGGDNKYKAEMHKRDAGRLVLVDGRSGHSLGRYLNMSEYKETYISPVLHTTKDGSQYVLYGDGGETVKGDFLGIALPDLFRHVKNLPRSAPVPSTRGSYTSWRDKVEYLENGVFAIYRSTLKGVMTTPTLVDMNNDGVRDIAMSAYDGTMTLYDGDTLNVMWTTTTFLGYESYSSLAPGYFNSDDHLDFMLIVNKGAFPTYKYSLKVVLDGTNGNVLWQMNVTQYAQTSILVARTTETYRDAFVFRVQGVLDPDRSGVRNLLLRRKTQFVIKTLLLQRDRDR</sequence>
<evidence type="ECO:0000259" key="5">
    <source>
        <dbReference type="Pfam" id="PF23727"/>
    </source>
</evidence>
<evidence type="ECO:0000256" key="4">
    <source>
        <dbReference type="ARBA" id="ARBA00023136"/>
    </source>
</evidence>
<dbReference type="GO" id="GO:0016020">
    <property type="term" value="C:membrane"/>
    <property type="evidence" value="ECO:0007669"/>
    <property type="project" value="UniProtKB-SubCell"/>
</dbReference>
<keyword evidence="2" id="KW-0812">Transmembrane</keyword>
<feature type="domain" description="FAM234A/B beta-propeller" evidence="5">
    <location>
        <begin position="18"/>
        <end position="371"/>
    </location>
</feature>
<evidence type="ECO:0000313" key="7">
    <source>
        <dbReference type="Proteomes" id="UP001209878"/>
    </source>
</evidence>
<evidence type="ECO:0000256" key="3">
    <source>
        <dbReference type="ARBA" id="ARBA00022989"/>
    </source>
</evidence>
<keyword evidence="7" id="KW-1185">Reference proteome</keyword>
<keyword evidence="4" id="KW-0472">Membrane</keyword>
<gene>
    <name evidence="6" type="ORF">NP493_504g03040</name>
</gene>
<dbReference type="SUPFAM" id="SSF69318">
    <property type="entry name" value="Integrin alpha N-terminal domain"/>
    <property type="match status" value="1"/>
</dbReference>
<dbReference type="Proteomes" id="UP001209878">
    <property type="component" value="Unassembled WGS sequence"/>
</dbReference>
<comment type="subcellular location">
    <subcellularLocation>
        <location evidence="1">Membrane</location>
        <topology evidence="1">Single-pass membrane protein</topology>
    </subcellularLocation>
</comment>
<organism evidence="6 7">
    <name type="scientific">Ridgeia piscesae</name>
    <name type="common">Tubeworm</name>
    <dbReference type="NCBI Taxonomy" id="27915"/>
    <lineage>
        <taxon>Eukaryota</taxon>
        <taxon>Metazoa</taxon>
        <taxon>Spiralia</taxon>
        <taxon>Lophotrochozoa</taxon>
        <taxon>Annelida</taxon>
        <taxon>Polychaeta</taxon>
        <taxon>Sedentaria</taxon>
        <taxon>Canalipalpata</taxon>
        <taxon>Sabellida</taxon>
        <taxon>Siboglinidae</taxon>
        <taxon>Ridgeia</taxon>
    </lineage>
</organism>
<keyword evidence="3" id="KW-1133">Transmembrane helix</keyword>
<comment type="caution">
    <text evidence="6">The sequence shown here is derived from an EMBL/GenBank/DDBJ whole genome shotgun (WGS) entry which is preliminary data.</text>
</comment>
<dbReference type="InterPro" id="IPR028994">
    <property type="entry name" value="Integrin_alpha_N"/>
</dbReference>
<evidence type="ECO:0000256" key="1">
    <source>
        <dbReference type="ARBA" id="ARBA00004167"/>
    </source>
</evidence>
<dbReference type="PANTHER" id="PTHR21419:SF30">
    <property type="entry name" value="IG-LIKE DOMAIN-CONTAINING PROTEIN"/>
    <property type="match status" value="1"/>
</dbReference>
<name>A0AAD9KYH5_RIDPI</name>
<dbReference type="InterPro" id="IPR055409">
    <property type="entry name" value="Beta-prop_FAM234A_B"/>
</dbReference>